<dbReference type="Gene3D" id="3.30.420.10">
    <property type="entry name" value="Ribonuclease H-like superfamily/Ribonuclease H"/>
    <property type="match status" value="1"/>
</dbReference>
<dbReference type="RefSeq" id="WP_265134654.1">
    <property type="nucleotide sequence ID" value="NZ_FXTX01000007.1"/>
</dbReference>
<evidence type="ECO:0000313" key="2">
    <source>
        <dbReference type="EMBL" id="SMP09683.1"/>
    </source>
</evidence>
<dbReference type="Proteomes" id="UP001157947">
    <property type="component" value="Unassembled WGS sequence"/>
</dbReference>
<feature type="domain" description="Integrase catalytic" evidence="1">
    <location>
        <begin position="168"/>
        <end position="327"/>
    </location>
</feature>
<sequence length="327" mass="39232">MKGKVGTATYLTKLFPKTIKNIIDTSKLPKEAKVRFNFISYYLKHKNISKTCRHFGISRRTFYKWFERFKRFGIDGLYNRPKTPNNKRKPEIRNKYKHEIIAIRQKYPTWSKEKIASYLHQEKGIKISPSTIYRVLKEANLIERYKAKKEEERGRKKTVKKRTKKGLKASFPGEVVQIDVKHLPWKGKTYYQFTAIDKYSRLSYAKLYKTKSSNKAKEFFMEMEKYFGFEIKKVQTDNGSEFLGEFNKYLNEIGVEHYYSYPRSPKTNANVERVIRTIEEELWFIEGLDFYIEELNKKLMRYIRIYNFIRPHHALGYKRPADLAYGM</sequence>
<dbReference type="GO" id="GO:0015074">
    <property type="term" value="P:DNA integration"/>
    <property type="evidence" value="ECO:0007669"/>
    <property type="project" value="InterPro"/>
</dbReference>
<protein>
    <submittedName>
        <fullName evidence="2">Transposase and inactivated derivatives, IS30 family</fullName>
    </submittedName>
</protein>
<gene>
    <name evidence="2" type="ORF">SAMN06264868_1079</name>
</gene>
<organism evidence="2 3">
    <name type="scientific">Venenivibrio stagnispumantis</name>
    <dbReference type="NCBI Taxonomy" id="407998"/>
    <lineage>
        <taxon>Bacteria</taxon>
        <taxon>Pseudomonadati</taxon>
        <taxon>Aquificota</taxon>
        <taxon>Aquificia</taxon>
        <taxon>Aquificales</taxon>
        <taxon>Hydrogenothermaceae</taxon>
        <taxon>Venenivibrio</taxon>
    </lineage>
</organism>
<dbReference type="Pfam" id="PF13565">
    <property type="entry name" value="HTH_32"/>
    <property type="match status" value="1"/>
</dbReference>
<dbReference type="GO" id="GO:0003676">
    <property type="term" value="F:nucleic acid binding"/>
    <property type="evidence" value="ECO:0007669"/>
    <property type="project" value="InterPro"/>
</dbReference>
<dbReference type="PROSITE" id="PS50994">
    <property type="entry name" value="INTEGRASE"/>
    <property type="match status" value="1"/>
</dbReference>
<evidence type="ECO:0000313" key="3">
    <source>
        <dbReference type="Proteomes" id="UP001157947"/>
    </source>
</evidence>
<name>A0AA45WL39_9AQUI</name>
<dbReference type="EMBL" id="FXTX01000007">
    <property type="protein sequence ID" value="SMP09683.1"/>
    <property type="molecule type" value="Genomic_DNA"/>
</dbReference>
<dbReference type="SUPFAM" id="SSF46689">
    <property type="entry name" value="Homeodomain-like"/>
    <property type="match status" value="1"/>
</dbReference>
<dbReference type="InterPro" id="IPR009057">
    <property type="entry name" value="Homeodomain-like_sf"/>
</dbReference>
<dbReference type="PANTHER" id="PTHR42648">
    <property type="entry name" value="TRANSPOSASE, PUTATIVE-RELATED"/>
    <property type="match status" value="1"/>
</dbReference>
<dbReference type="InterPro" id="IPR012337">
    <property type="entry name" value="RNaseH-like_sf"/>
</dbReference>
<accession>A0AA45WL39</accession>
<proteinExistence type="predicted"/>
<dbReference type="SUPFAM" id="SSF53098">
    <property type="entry name" value="Ribonuclease H-like"/>
    <property type="match status" value="1"/>
</dbReference>
<comment type="caution">
    <text evidence="2">The sequence shown here is derived from an EMBL/GenBank/DDBJ whole genome shotgun (WGS) entry which is preliminary data.</text>
</comment>
<evidence type="ECO:0000259" key="1">
    <source>
        <dbReference type="PROSITE" id="PS50994"/>
    </source>
</evidence>
<dbReference type="InterPro" id="IPR047656">
    <property type="entry name" value="IS481-like_transpos"/>
</dbReference>
<dbReference type="Pfam" id="PF00665">
    <property type="entry name" value="rve"/>
    <property type="match status" value="1"/>
</dbReference>
<dbReference type="InterPro" id="IPR039537">
    <property type="entry name" value="Retrotran_Ty1/copia-like"/>
</dbReference>
<dbReference type="AlphaFoldDB" id="A0AA45WL39"/>
<dbReference type="NCBIfam" id="NF033577">
    <property type="entry name" value="transpos_IS481"/>
    <property type="match status" value="1"/>
</dbReference>
<keyword evidence="3" id="KW-1185">Reference proteome</keyword>
<dbReference type="InterPro" id="IPR036397">
    <property type="entry name" value="RNaseH_sf"/>
</dbReference>
<dbReference type="PANTHER" id="PTHR42648:SF12">
    <property type="entry name" value="BLL1855 PROTEIN"/>
    <property type="match status" value="1"/>
</dbReference>
<dbReference type="InterPro" id="IPR001584">
    <property type="entry name" value="Integrase_cat-core"/>
</dbReference>
<reference evidence="2" key="1">
    <citation type="submission" date="2017-05" db="EMBL/GenBank/DDBJ databases">
        <authorList>
            <person name="Varghese N."/>
            <person name="Submissions S."/>
        </authorList>
    </citation>
    <scope>NUCLEOTIDE SEQUENCE</scope>
    <source>
        <strain evidence="2">DSM 18763</strain>
    </source>
</reference>